<proteinExistence type="predicted"/>
<keyword evidence="8" id="KW-0282">Flagellum</keyword>
<dbReference type="Pfam" id="PF00691">
    <property type="entry name" value="OmpA"/>
    <property type="match status" value="1"/>
</dbReference>
<evidence type="ECO:0000256" key="4">
    <source>
        <dbReference type="PROSITE-ProRule" id="PRU00339"/>
    </source>
</evidence>
<dbReference type="SUPFAM" id="SSF49464">
    <property type="entry name" value="Carboxypeptidase regulatory domain-like"/>
    <property type="match status" value="1"/>
</dbReference>
<dbReference type="SUPFAM" id="SSF103088">
    <property type="entry name" value="OmpA-like"/>
    <property type="match status" value="1"/>
</dbReference>
<comment type="caution">
    <text evidence="8">The sequence shown here is derived from an EMBL/GenBank/DDBJ whole genome shotgun (WGS) entry which is preliminary data.</text>
</comment>
<keyword evidence="8" id="KW-0966">Cell projection</keyword>
<dbReference type="PROSITE" id="PS51123">
    <property type="entry name" value="OMPA_2"/>
    <property type="match status" value="1"/>
</dbReference>
<feature type="domain" description="OmpA-like" evidence="7">
    <location>
        <begin position="518"/>
        <end position="639"/>
    </location>
</feature>
<dbReference type="InterPro" id="IPR036737">
    <property type="entry name" value="OmpA-like_sf"/>
</dbReference>
<dbReference type="PRINTS" id="PR01021">
    <property type="entry name" value="OMPADOMAIN"/>
</dbReference>
<keyword evidence="4" id="KW-0802">TPR repeat</keyword>
<keyword evidence="8" id="KW-0969">Cilium</keyword>
<sequence length="639" mass="72892">MKKKVILLIALISYSAAFPQKNSINNADKKYDHYAYIDAIKMYEKVAKKGYKSANLFEKLGNSYYFNGDLDKAEKWYEKLFTLNQTVEPISYFRYAQTLKAIGHYDKANQMLLVFYKKTNDPLANELLNNPDYIQKLREDSGRFQVENTGINSKYSDYGPAFYNNELVFSSARDAGGIFQRKHQWTNQYFTKFYVAQNTGEGYLSPTKKFSKNIDSRFHESTPAFSKDGKTMYFTRNNYNNRKKGKSSDRIIKLKIYKATLSDGKWDNVTEMPFNSNNYSTAHPALSLDEKTLYFSSDMPGSLGNSDIYKVTINSDGTYGKPENLGKTINTSGRETFPFVSQKNELYFASDGHLGIGGLDIFKSKILNDGYSTPENLGSPVNSPKDDFALIMDSQKQMGYFSSNRDGGQGSDDIYKVKELPCEQLLKGIITDKESGLPLANAKVSLFDANRKSIDSLQTDSNGLYRFETIDCDKIYYIKAENEGYQTLETSVIIPAKTGKTTLNIELEKKSVPIKSGSDLTKVLPLETIYFDLDKWNIRPDAEVELQKVITVLKEHSTITLDIRSHTDSRQTHQYNERLSDRRANSTLEYIVKHGIDRNRLTVKGYGETQPINRCSDRVPCSEAEHQQNRRSEFIIVKM</sequence>
<feature type="signal peptide" evidence="6">
    <location>
        <begin position="1"/>
        <end position="19"/>
    </location>
</feature>
<dbReference type="InterPro" id="IPR006664">
    <property type="entry name" value="OMP_bac"/>
</dbReference>
<keyword evidence="3" id="KW-0998">Cell outer membrane</keyword>
<dbReference type="InterPro" id="IPR011990">
    <property type="entry name" value="TPR-like_helical_dom_sf"/>
</dbReference>
<evidence type="ECO:0000259" key="7">
    <source>
        <dbReference type="PROSITE" id="PS51123"/>
    </source>
</evidence>
<dbReference type="RefSeq" id="WP_136401600.1">
    <property type="nucleotide sequence ID" value="NZ_SSNZ01000001.1"/>
</dbReference>
<accession>A0A4V3W8Y9</accession>
<dbReference type="SUPFAM" id="SSF48452">
    <property type="entry name" value="TPR-like"/>
    <property type="match status" value="1"/>
</dbReference>
<dbReference type="InterPro" id="IPR011042">
    <property type="entry name" value="6-blade_b-propeller_TolB-like"/>
</dbReference>
<dbReference type="InterPro" id="IPR008969">
    <property type="entry name" value="CarboxyPept-like_regulatory"/>
</dbReference>
<feature type="chain" id="PRO_5020256513" evidence="6">
    <location>
        <begin position="20"/>
        <end position="639"/>
    </location>
</feature>
<dbReference type="InterPro" id="IPR006665">
    <property type="entry name" value="OmpA-like"/>
</dbReference>
<evidence type="ECO:0000313" key="9">
    <source>
        <dbReference type="Proteomes" id="UP000307507"/>
    </source>
</evidence>
<dbReference type="PANTHER" id="PTHR30329">
    <property type="entry name" value="STATOR ELEMENT OF FLAGELLAR MOTOR COMPLEX"/>
    <property type="match status" value="1"/>
</dbReference>
<dbReference type="AlphaFoldDB" id="A0A4V3W8Y9"/>
<evidence type="ECO:0000256" key="6">
    <source>
        <dbReference type="SAM" id="SignalP"/>
    </source>
</evidence>
<dbReference type="Pfam" id="PF07676">
    <property type="entry name" value="PD40"/>
    <property type="match status" value="3"/>
</dbReference>
<dbReference type="PANTHER" id="PTHR30329:SF21">
    <property type="entry name" value="LIPOPROTEIN YIAD-RELATED"/>
    <property type="match status" value="1"/>
</dbReference>
<dbReference type="Gene3D" id="2.60.40.1120">
    <property type="entry name" value="Carboxypeptidase-like, regulatory domain"/>
    <property type="match status" value="1"/>
</dbReference>
<dbReference type="EMBL" id="SSNZ01000001">
    <property type="protein sequence ID" value="THF53076.1"/>
    <property type="molecule type" value="Genomic_DNA"/>
</dbReference>
<evidence type="ECO:0000313" key="8">
    <source>
        <dbReference type="EMBL" id="THF53076.1"/>
    </source>
</evidence>
<organism evidence="8 9">
    <name type="scientific">Flavobacterium supellecticarium</name>
    <dbReference type="NCBI Taxonomy" id="2565924"/>
    <lineage>
        <taxon>Bacteria</taxon>
        <taxon>Pseudomonadati</taxon>
        <taxon>Bacteroidota</taxon>
        <taxon>Flavobacteriia</taxon>
        <taxon>Flavobacteriales</taxon>
        <taxon>Flavobacteriaceae</taxon>
        <taxon>Flavobacterium</taxon>
    </lineage>
</organism>
<keyword evidence="2 5" id="KW-0472">Membrane</keyword>
<dbReference type="PROSITE" id="PS50005">
    <property type="entry name" value="TPR"/>
    <property type="match status" value="1"/>
</dbReference>
<dbReference type="OrthoDB" id="9809364at2"/>
<dbReference type="CDD" id="cd07185">
    <property type="entry name" value="OmpA_C-like"/>
    <property type="match status" value="1"/>
</dbReference>
<dbReference type="Proteomes" id="UP000307507">
    <property type="component" value="Unassembled WGS sequence"/>
</dbReference>
<dbReference type="Gene3D" id="1.25.40.10">
    <property type="entry name" value="Tetratricopeptide repeat domain"/>
    <property type="match status" value="1"/>
</dbReference>
<dbReference type="Gene3D" id="3.30.1330.60">
    <property type="entry name" value="OmpA-like domain"/>
    <property type="match status" value="1"/>
</dbReference>
<dbReference type="Gene3D" id="2.120.10.30">
    <property type="entry name" value="TolB, C-terminal domain"/>
    <property type="match status" value="1"/>
</dbReference>
<evidence type="ECO:0000256" key="3">
    <source>
        <dbReference type="ARBA" id="ARBA00023237"/>
    </source>
</evidence>
<dbReference type="InterPro" id="IPR011659">
    <property type="entry name" value="WD40"/>
</dbReference>
<reference evidence="8 9" key="1">
    <citation type="submission" date="2019-04" db="EMBL/GenBank/DDBJ databases">
        <title>Flavobacterium sp. nov. isolated from construction timber.</title>
        <authorList>
            <person name="Lin S.-Y."/>
            <person name="Chang C.-T."/>
            <person name="Young C.-C."/>
        </authorList>
    </citation>
    <scope>NUCLEOTIDE SEQUENCE [LARGE SCALE GENOMIC DNA]</scope>
    <source>
        <strain evidence="8 9">CC-CTC003</strain>
    </source>
</reference>
<dbReference type="InterPro" id="IPR050330">
    <property type="entry name" value="Bact_OuterMem_StrucFunc"/>
</dbReference>
<keyword evidence="6" id="KW-0732">Signal</keyword>
<name>A0A4V3W8Y9_9FLAO</name>
<dbReference type="SUPFAM" id="SSF82171">
    <property type="entry name" value="DPP6 N-terminal domain-like"/>
    <property type="match status" value="1"/>
</dbReference>
<comment type="subcellular location">
    <subcellularLocation>
        <location evidence="1">Cell outer membrane</location>
    </subcellularLocation>
</comment>
<dbReference type="GO" id="GO:0009279">
    <property type="term" value="C:cell outer membrane"/>
    <property type="evidence" value="ECO:0007669"/>
    <property type="project" value="UniProtKB-SubCell"/>
</dbReference>
<evidence type="ECO:0000256" key="5">
    <source>
        <dbReference type="PROSITE-ProRule" id="PRU00473"/>
    </source>
</evidence>
<dbReference type="Pfam" id="PF13620">
    <property type="entry name" value="CarboxypepD_reg"/>
    <property type="match status" value="1"/>
</dbReference>
<dbReference type="InterPro" id="IPR019734">
    <property type="entry name" value="TPR_rpt"/>
</dbReference>
<keyword evidence="9" id="KW-1185">Reference proteome</keyword>
<evidence type="ECO:0000256" key="2">
    <source>
        <dbReference type="ARBA" id="ARBA00023136"/>
    </source>
</evidence>
<feature type="repeat" description="TPR" evidence="4">
    <location>
        <begin position="54"/>
        <end position="87"/>
    </location>
</feature>
<gene>
    <name evidence="8" type="ORF">E6C50_02405</name>
</gene>
<protein>
    <submittedName>
        <fullName evidence="8">Flagellar motor protein MotB</fullName>
    </submittedName>
</protein>
<evidence type="ECO:0000256" key="1">
    <source>
        <dbReference type="ARBA" id="ARBA00004442"/>
    </source>
</evidence>